<reference evidence="2 3" key="1">
    <citation type="submission" date="2022-05" db="EMBL/GenBank/DDBJ databases">
        <authorList>
            <consortium name="Genoscope - CEA"/>
            <person name="William W."/>
        </authorList>
    </citation>
    <scope>NUCLEOTIDE SEQUENCE [LARGE SCALE GENOMIC DNA]</scope>
</reference>
<gene>
    <name evidence="2" type="ORF">PLOB_00008294</name>
</gene>
<accession>A0ABN8NCM3</accession>
<sequence length="87" mass="9282">DDLDDSDLSSDDDDDDKNGYVGLAVAEDKDRVSSMSSLLSSRGPNEVPSPLPEEDMEEFGLGVAMADLDVPASITYLGFTESLVPQI</sequence>
<proteinExistence type="predicted"/>
<organism evidence="2 3">
    <name type="scientific">Porites lobata</name>
    <dbReference type="NCBI Taxonomy" id="104759"/>
    <lineage>
        <taxon>Eukaryota</taxon>
        <taxon>Metazoa</taxon>
        <taxon>Cnidaria</taxon>
        <taxon>Anthozoa</taxon>
        <taxon>Hexacorallia</taxon>
        <taxon>Scleractinia</taxon>
        <taxon>Fungiina</taxon>
        <taxon>Poritidae</taxon>
        <taxon>Porites</taxon>
    </lineage>
</organism>
<feature type="region of interest" description="Disordered" evidence="1">
    <location>
        <begin position="32"/>
        <end position="54"/>
    </location>
</feature>
<evidence type="ECO:0000256" key="1">
    <source>
        <dbReference type="SAM" id="MobiDB-lite"/>
    </source>
</evidence>
<comment type="caution">
    <text evidence="2">The sequence shown here is derived from an EMBL/GenBank/DDBJ whole genome shotgun (WGS) entry which is preliminary data.</text>
</comment>
<protein>
    <submittedName>
        <fullName evidence="2">Uncharacterized protein</fullName>
    </submittedName>
</protein>
<keyword evidence="3" id="KW-1185">Reference proteome</keyword>
<evidence type="ECO:0000313" key="3">
    <source>
        <dbReference type="Proteomes" id="UP001159405"/>
    </source>
</evidence>
<evidence type="ECO:0000313" key="2">
    <source>
        <dbReference type="EMBL" id="CAH3046006.1"/>
    </source>
</evidence>
<feature type="non-terminal residue" evidence="2">
    <location>
        <position position="1"/>
    </location>
</feature>
<dbReference type="EMBL" id="CALNXK010000014">
    <property type="protein sequence ID" value="CAH3046006.1"/>
    <property type="molecule type" value="Genomic_DNA"/>
</dbReference>
<feature type="compositionally biased region" description="Acidic residues" evidence="1">
    <location>
        <begin position="1"/>
        <end position="16"/>
    </location>
</feature>
<feature type="region of interest" description="Disordered" evidence="1">
    <location>
        <begin position="1"/>
        <end position="20"/>
    </location>
</feature>
<name>A0ABN8NCM3_9CNID</name>
<dbReference type="Proteomes" id="UP001159405">
    <property type="component" value="Unassembled WGS sequence"/>
</dbReference>